<dbReference type="Proteomes" id="UP000588806">
    <property type="component" value="Unassembled WGS sequence"/>
</dbReference>
<reference evidence="2 3" key="1">
    <citation type="submission" date="2020-05" db="EMBL/GenBank/DDBJ databases">
        <authorList>
            <person name="Ruan W."/>
            <person name="Jeon C.O."/>
            <person name="Chun B.H."/>
        </authorList>
    </citation>
    <scope>NUCLEOTIDE SEQUENCE [LARGE SCALE GENOMIC DNA]</scope>
    <source>
        <strain evidence="2 3">TBZ9</strain>
    </source>
</reference>
<dbReference type="RefSeq" id="WP_171703368.1">
    <property type="nucleotide sequence ID" value="NZ_JABFHI010000016.1"/>
</dbReference>
<sequence>MPKRTTEEQLADAQQRLNQLREKSRKEKNRRKILVGAMYLSQAKQHNGMEKLLTRLDHWLPNGHRERRLWLDDGLGPIQGLYGNQKLQPPRNGWFAHSLSTKQTVQRFSFGDVHFRRVN</sequence>
<organism evidence="2 3">
    <name type="scientific">Vreelandella azerica</name>
    <dbReference type="NCBI Taxonomy" id="2732867"/>
    <lineage>
        <taxon>Bacteria</taxon>
        <taxon>Pseudomonadati</taxon>
        <taxon>Pseudomonadota</taxon>
        <taxon>Gammaproteobacteria</taxon>
        <taxon>Oceanospirillales</taxon>
        <taxon>Halomonadaceae</taxon>
        <taxon>Vreelandella</taxon>
    </lineage>
</organism>
<reference evidence="2 3" key="2">
    <citation type="submission" date="2020-06" db="EMBL/GenBank/DDBJ databases">
        <title>Halomonas songnenensis sp. nov., a moderately halophilic bacterium isolated from saline and alkaline soils.</title>
        <authorList>
            <person name="Jiang J."/>
            <person name="Pan Y."/>
        </authorList>
    </citation>
    <scope>NUCLEOTIDE SEQUENCE [LARGE SCALE GENOMIC DNA]</scope>
    <source>
        <strain evidence="2 3">TBZ9</strain>
    </source>
</reference>
<name>A0A7Y3TZH7_9GAMM</name>
<protein>
    <submittedName>
        <fullName evidence="2">Uncharacterized protein</fullName>
    </submittedName>
</protein>
<proteinExistence type="predicted"/>
<accession>A0A7Y3TZH7</accession>
<comment type="caution">
    <text evidence="2">The sequence shown here is derived from an EMBL/GenBank/DDBJ whole genome shotgun (WGS) entry which is preliminary data.</text>
</comment>
<dbReference type="AlphaFoldDB" id="A0A7Y3TZH7"/>
<evidence type="ECO:0000313" key="3">
    <source>
        <dbReference type="Proteomes" id="UP000588806"/>
    </source>
</evidence>
<dbReference type="EMBL" id="JABFHI010000016">
    <property type="protein sequence ID" value="NOG32913.1"/>
    <property type="molecule type" value="Genomic_DNA"/>
</dbReference>
<keyword evidence="3" id="KW-1185">Reference proteome</keyword>
<feature type="coiled-coil region" evidence="1">
    <location>
        <begin position="3"/>
        <end position="30"/>
    </location>
</feature>
<gene>
    <name evidence="2" type="ORF">HLB35_16110</name>
</gene>
<evidence type="ECO:0000313" key="2">
    <source>
        <dbReference type="EMBL" id="NOG32913.1"/>
    </source>
</evidence>
<evidence type="ECO:0000256" key="1">
    <source>
        <dbReference type="SAM" id="Coils"/>
    </source>
</evidence>
<keyword evidence="1" id="KW-0175">Coiled coil</keyword>